<evidence type="ECO:0000313" key="1">
    <source>
        <dbReference type="EMBL" id="EJW71137.1"/>
    </source>
</evidence>
<protein>
    <submittedName>
        <fullName evidence="1">Uncharacterized protein</fullName>
    </submittedName>
</protein>
<evidence type="ECO:0000313" key="2">
    <source>
        <dbReference type="Proteomes" id="UP000004810"/>
    </source>
</evidence>
<reference evidence="2" key="1">
    <citation type="submission" date="2012-08" db="EMBL/GenBank/DDBJ databases">
        <title>The Genome Sequence of Wuchereria bancrofti.</title>
        <authorList>
            <person name="Nutman T.B."/>
            <person name="Fink D.L."/>
            <person name="Russ C."/>
            <person name="Young S."/>
            <person name="Zeng Q."/>
            <person name="Koehrsen M."/>
            <person name="Alvarado L."/>
            <person name="Berlin A."/>
            <person name="Chapman S.B."/>
            <person name="Chen Z."/>
            <person name="Freedman E."/>
            <person name="Gellesch M."/>
            <person name="Goldberg J."/>
            <person name="Griggs A."/>
            <person name="Gujja S."/>
            <person name="Heilman E.R."/>
            <person name="Heiman D."/>
            <person name="Hepburn T."/>
            <person name="Howarth C."/>
            <person name="Jen D."/>
            <person name="Larson L."/>
            <person name="Lewis B."/>
            <person name="Mehta T."/>
            <person name="Park D."/>
            <person name="Pearson M."/>
            <person name="Roberts A."/>
            <person name="Saif S."/>
            <person name="Shea T."/>
            <person name="Shenoy N."/>
            <person name="Sisk P."/>
            <person name="Stolte C."/>
            <person name="Sykes S."/>
            <person name="Walk T."/>
            <person name="White J."/>
            <person name="Yandava C."/>
            <person name="Haas B."/>
            <person name="Henn M.R."/>
            <person name="Nusbaum C."/>
            <person name="Birren B."/>
        </authorList>
    </citation>
    <scope>NUCLEOTIDE SEQUENCE [LARGE SCALE GENOMIC DNA]</scope>
    <source>
        <strain evidence="2">NA</strain>
    </source>
</reference>
<gene>
    <name evidence="1" type="ORF">WUBG_17951</name>
</gene>
<dbReference type="AlphaFoldDB" id="J9E2H6"/>
<dbReference type="PANTHER" id="PTHR15678">
    <property type="entry name" value="ANTIGEN MLAA-22-RELATED"/>
    <property type="match status" value="1"/>
</dbReference>
<dbReference type="Pfam" id="PF10344">
    <property type="entry name" value="Hobbit"/>
    <property type="match status" value="1"/>
</dbReference>
<dbReference type="PANTHER" id="PTHR15678:SF6">
    <property type="entry name" value="BRIDGE-LIKE LIPID TRANSFER PROTEIN FAMILY MEMBER 2"/>
    <property type="match status" value="1"/>
</dbReference>
<dbReference type="InterPro" id="IPR045167">
    <property type="entry name" value="Hobbit"/>
</dbReference>
<accession>J9E2H6</accession>
<name>J9E2H6_WUCBA</name>
<dbReference type="EMBL" id="ADBV01019411">
    <property type="protein sequence ID" value="EJW71137.1"/>
    <property type="molecule type" value="Genomic_DNA"/>
</dbReference>
<comment type="caution">
    <text evidence="1">The sequence shown here is derived from an EMBL/GenBank/DDBJ whole genome shotgun (WGS) entry which is preliminary data.</text>
</comment>
<organism evidence="1 2">
    <name type="scientific">Wuchereria bancrofti</name>
    <dbReference type="NCBI Taxonomy" id="6293"/>
    <lineage>
        <taxon>Eukaryota</taxon>
        <taxon>Metazoa</taxon>
        <taxon>Ecdysozoa</taxon>
        <taxon>Nematoda</taxon>
        <taxon>Chromadorea</taxon>
        <taxon>Rhabditida</taxon>
        <taxon>Spirurina</taxon>
        <taxon>Spiruromorpha</taxon>
        <taxon>Filarioidea</taxon>
        <taxon>Onchocercidae</taxon>
        <taxon>Wuchereria</taxon>
    </lineage>
</organism>
<feature type="non-terminal residue" evidence="1">
    <location>
        <position position="164"/>
    </location>
</feature>
<sequence length="164" mass="19284">MDLGRNEFKNLKNRTNKLWIWSADSVMFVFPYDYNFAAGYDEIINAWKWIKLVHEWKRKPFTVESPLPSDLRFSIKNASLQINDDPFEVQLQNNYELMVDEVYECERRRQMLDQKLEQLQKTRMASFLSSLLYSDTSSATCNTFSAFQPYPPSQVVSAAQISVE</sequence>
<proteinExistence type="predicted"/>
<dbReference type="Proteomes" id="UP000004810">
    <property type="component" value="Unassembled WGS sequence"/>
</dbReference>